<dbReference type="InterPro" id="IPR017871">
    <property type="entry name" value="ABC_transporter-like_CS"/>
</dbReference>
<comment type="caution">
    <text evidence="9">The sequence shown here is derived from an EMBL/GenBank/DDBJ whole genome shotgun (WGS) entry which is preliminary data.</text>
</comment>
<dbReference type="GO" id="GO:0005524">
    <property type="term" value="F:ATP binding"/>
    <property type="evidence" value="ECO:0007669"/>
    <property type="project" value="UniProtKB-KW"/>
</dbReference>
<evidence type="ECO:0000256" key="4">
    <source>
        <dbReference type="ARBA" id="ARBA00022475"/>
    </source>
</evidence>
<keyword evidence="3" id="KW-0813">Transport</keyword>
<evidence type="ECO:0000256" key="2">
    <source>
        <dbReference type="ARBA" id="ARBA00005417"/>
    </source>
</evidence>
<evidence type="ECO:0000256" key="6">
    <source>
        <dbReference type="ARBA" id="ARBA00022840"/>
    </source>
</evidence>
<name>A0A4Q0VMI8_9BACI</name>
<dbReference type="PROSITE" id="PS00211">
    <property type="entry name" value="ABC_TRANSPORTER_1"/>
    <property type="match status" value="1"/>
</dbReference>
<keyword evidence="4" id="KW-1003">Cell membrane</keyword>
<dbReference type="PROSITE" id="PS50893">
    <property type="entry name" value="ABC_TRANSPORTER_2"/>
    <property type="match status" value="1"/>
</dbReference>
<evidence type="ECO:0000256" key="7">
    <source>
        <dbReference type="ARBA" id="ARBA00023136"/>
    </source>
</evidence>
<dbReference type="NCBIfam" id="TIGR01727">
    <property type="entry name" value="oligo_HPY"/>
    <property type="match status" value="1"/>
</dbReference>
<comment type="subcellular location">
    <subcellularLocation>
        <location evidence="1">Cell membrane</location>
        <topology evidence="1">Peripheral membrane protein</topology>
    </subcellularLocation>
</comment>
<dbReference type="GO" id="GO:0016887">
    <property type="term" value="F:ATP hydrolysis activity"/>
    <property type="evidence" value="ECO:0007669"/>
    <property type="project" value="InterPro"/>
</dbReference>
<dbReference type="PANTHER" id="PTHR43297">
    <property type="entry name" value="OLIGOPEPTIDE TRANSPORT ATP-BINDING PROTEIN APPD"/>
    <property type="match status" value="1"/>
</dbReference>
<evidence type="ECO:0000256" key="5">
    <source>
        <dbReference type="ARBA" id="ARBA00022741"/>
    </source>
</evidence>
<dbReference type="Pfam" id="PF08352">
    <property type="entry name" value="oligo_HPY"/>
    <property type="match status" value="1"/>
</dbReference>
<dbReference type="InterPro" id="IPR003593">
    <property type="entry name" value="AAA+_ATPase"/>
</dbReference>
<evidence type="ECO:0000313" key="10">
    <source>
        <dbReference type="Proteomes" id="UP000290649"/>
    </source>
</evidence>
<comment type="similarity">
    <text evidence="2">Belongs to the ABC transporter superfamily.</text>
</comment>
<dbReference type="SUPFAM" id="SSF52540">
    <property type="entry name" value="P-loop containing nucleoside triphosphate hydrolases"/>
    <property type="match status" value="1"/>
</dbReference>
<reference evidence="9 10" key="1">
    <citation type="journal article" date="2019" name="Int. J. Syst. Evol. Microbiol.">
        <title>Anaerobacillus alkaliphilus sp. nov., a novel alkaliphilic and moderately halophilic bacterium.</title>
        <authorList>
            <person name="Borsodi A.K."/>
            <person name="Aszalos J.M."/>
            <person name="Bihari P."/>
            <person name="Nagy I."/>
            <person name="Schumann P."/>
            <person name="Sproer C."/>
            <person name="Kovacs A.L."/>
            <person name="Boka K."/>
            <person name="Dobosy P."/>
            <person name="Ovari M."/>
            <person name="Szili-Kovacs T."/>
            <person name="Toth E."/>
        </authorList>
    </citation>
    <scope>NUCLEOTIDE SEQUENCE [LARGE SCALE GENOMIC DNA]</scope>
    <source>
        <strain evidence="9 10">B16-10</strain>
    </source>
</reference>
<dbReference type="InterPro" id="IPR027417">
    <property type="entry name" value="P-loop_NTPase"/>
</dbReference>
<evidence type="ECO:0000256" key="3">
    <source>
        <dbReference type="ARBA" id="ARBA00022448"/>
    </source>
</evidence>
<dbReference type="OrthoDB" id="9802264at2"/>
<evidence type="ECO:0000313" key="9">
    <source>
        <dbReference type="EMBL" id="RXI96176.1"/>
    </source>
</evidence>
<dbReference type="SMART" id="SM00382">
    <property type="entry name" value="AAA"/>
    <property type="match status" value="1"/>
</dbReference>
<dbReference type="AlphaFoldDB" id="A0A4Q0VMI8"/>
<keyword evidence="6 9" id="KW-0067">ATP-binding</keyword>
<keyword evidence="5" id="KW-0547">Nucleotide-binding</keyword>
<keyword evidence="10" id="KW-1185">Reference proteome</keyword>
<dbReference type="Gene3D" id="3.40.50.300">
    <property type="entry name" value="P-loop containing nucleotide triphosphate hydrolases"/>
    <property type="match status" value="1"/>
</dbReference>
<dbReference type="Pfam" id="PF00005">
    <property type="entry name" value="ABC_tran"/>
    <property type="match status" value="1"/>
</dbReference>
<protein>
    <submittedName>
        <fullName evidence="9">ABC transporter ATP-binding protein</fullName>
    </submittedName>
</protein>
<dbReference type="InterPro" id="IPR003439">
    <property type="entry name" value="ABC_transporter-like_ATP-bd"/>
</dbReference>
<sequence>MTTKIHQIQEYKSAKQSDSDQNELLKVENLSIRFKTDNKNTVTAVNNVSFELKKSETVAIVGESGCGKSITSLSIMGLIPKHAGYVEGSIRLNGKELNGLSGKQIREIRGRDISMIFQEPMTSLNPVHKIGKQIGEVLELHSSLSKKEIRNKTIDMLKKVGIPRPEKIIDEYPHQLSGGMRQRVMIAMAMACNPKLLIADEPTTALDVTIQAQILDLMNDLKTLFQTTILLITHDLGVVAEVADRVIVMYYGQIVEEADVISLFASPKHPYTRGLLNSIPSLEEKRSRLKPIEGNVPNLGDITQGCPFRLRCQDAIGKCAEENPPLFLSDQTRKVRCWLYEEGEVSV</sequence>
<dbReference type="RefSeq" id="WP_129080157.1">
    <property type="nucleotide sequence ID" value="NZ_QOUX01000047.1"/>
</dbReference>
<accession>A0A4Q0VMI8</accession>
<evidence type="ECO:0000259" key="8">
    <source>
        <dbReference type="PROSITE" id="PS50893"/>
    </source>
</evidence>
<evidence type="ECO:0000256" key="1">
    <source>
        <dbReference type="ARBA" id="ARBA00004202"/>
    </source>
</evidence>
<proteinExistence type="inferred from homology"/>
<dbReference type="GO" id="GO:0015833">
    <property type="term" value="P:peptide transport"/>
    <property type="evidence" value="ECO:0007669"/>
    <property type="project" value="InterPro"/>
</dbReference>
<gene>
    <name evidence="9" type="ORF">DS745_20760</name>
</gene>
<dbReference type="FunFam" id="3.40.50.300:FF:000016">
    <property type="entry name" value="Oligopeptide ABC transporter ATP-binding component"/>
    <property type="match status" value="1"/>
</dbReference>
<keyword evidence="7" id="KW-0472">Membrane</keyword>
<dbReference type="Proteomes" id="UP000290649">
    <property type="component" value="Unassembled WGS sequence"/>
</dbReference>
<organism evidence="9 10">
    <name type="scientific">Anaerobacillus alkaliphilus</name>
    <dbReference type="NCBI Taxonomy" id="1548597"/>
    <lineage>
        <taxon>Bacteria</taxon>
        <taxon>Bacillati</taxon>
        <taxon>Bacillota</taxon>
        <taxon>Bacilli</taxon>
        <taxon>Bacillales</taxon>
        <taxon>Bacillaceae</taxon>
        <taxon>Anaerobacillus</taxon>
    </lineage>
</organism>
<dbReference type="InterPro" id="IPR050388">
    <property type="entry name" value="ABC_Ni/Peptide_Import"/>
</dbReference>
<feature type="domain" description="ABC transporter" evidence="8">
    <location>
        <begin position="25"/>
        <end position="276"/>
    </location>
</feature>
<dbReference type="InterPro" id="IPR013563">
    <property type="entry name" value="Oligopep_ABC_C"/>
</dbReference>
<dbReference type="EMBL" id="QOUX01000047">
    <property type="protein sequence ID" value="RXI96176.1"/>
    <property type="molecule type" value="Genomic_DNA"/>
</dbReference>
<dbReference type="CDD" id="cd03257">
    <property type="entry name" value="ABC_NikE_OppD_transporters"/>
    <property type="match status" value="1"/>
</dbReference>
<dbReference type="GO" id="GO:0005886">
    <property type="term" value="C:plasma membrane"/>
    <property type="evidence" value="ECO:0007669"/>
    <property type="project" value="UniProtKB-SubCell"/>
</dbReference>
<dbReference type="PANTHER" id="PTHR43297:SF2">
    <property type="entry name" value="DIPEPTIDE TRANSPORT ATP-BINDING PROTEIN DPPD"/>
    <property type="match status" value="1"/>
</dbReference>